<evidence type="ECO:0000256" key="3">
    <source>
        <dbReference type="ARBA" id="ARBA00023002"/>
    </source>
</evidence>
<accession>A0A835BR90</accession>
<dbReference type="PROSITE" id="PS51471">
    <property type="entry name" value="FE2OG_OXY"/>
    <property type="match status" value="1"/>
</dbReference>
<protein>
    <recommendedName>
        <fullName evidence="6">Fe2OG dioxygenase domain-containing protein</fullName>
    </recommendedName>
</protein>
<dbReference type="Gene3D" id="2.60.120.330">
    <property type="entry name" value="B-lactam Antibiotic, Isopenicillin N Synthase, Chain"/>
    <property type="match status" value="1"/>
</dbReference>
<evidence type="ECO:0000256" key="5">
    <source>
        <dbReference type="RuleBase" id="RU003682"/>
    </source>
</evidence>
<dbReference type="EMBL" id="JACEFO010001768">
    <property type="protein sequence ID" value="KAF8705769.1"/>
    <property type="molecule type" value="Genomic_DNA"/>
</dbReference>
<evidence type="ECO:0000256" key="4">
    <source>
        <dbReference type="ARBA" id="ARBA00023004"/>
    </source>
</evidence>
<dbReference type="GO" id="GO:0051213">
    <property type="term" value="F:dioxygenase activity"/>
    <property type="evidence" value="ECO:0007669"/>
    <property type="project" value="UniProtKB-ARBA"/>
</dbReference>
<sequence length="391" mass="41917">MASASLPAPAPGRAALLKAFEESRTGVRGLVESGVSTVPDIFRHPDPYASIPLAPPGASIPVVDLSLPFPDAAAAASSAARTWGFFHLINYQQQPPAAGDEYPARALAAVRAFNELPAAERAPHYGRAVDGGVNYSTNVDLYNSPAASWRDTIQIMLGPNRRPDLAARIPAACSAEVLEWEGIATAAARAVMGLLSEGLGLGAAALEEASCLEGKVMACHYYPHCPEPERTMGIVPHTDPGVLTVLAQDHIGGLQVKHQDEEGRTCWVEVKPVPGALVINVGDLLQVQSDCLSQSQLPNSSVQPIHQIMSNDIYPSVEHRVTLNTREEPRVSIAIFFSPGKRGDSVFYGPLPGLVSSENPPKYRNFTMGEFFGKFFSRDFASKALIEPFKL</sequence>
<evidence type="ECO:0000256" key="2">
    <source>
        <dbReference type="ARBA" id="ARBA00022723"/>
    </source>
</evidence>
<dbReference type="InterPro" id="IPR005123">
    <property type="entry name" value="Oxoglu/Fe-dep_dioxygenase_dom"/>
</dbReference>
<dbReference type="InterPro" id="IPR027443">
    <property type="entry name" value="IPNS-like_sf"/>
</dbReference>
<name>A0A835BR90_9POAL</name>
<dbReference type="FunFam" id="2.60.120.330:FF:000026">
    <property type="entry name" value="DIBOA-glucoside dioxygenase BX6"/>
    <property type="match status" value="1"/>
</dbReference>
<feature type="domain" description="Fe2OG dioxygenase" evidence="6">
    <location>
        <begin position="207"/>
        <end position="339"/>
    </location>
</feature>
<evidence type="ECO:0000313" key="8">
    <source>
        <dbReference type="Proteomes" id="UP000636709"/>
    </source>
</evidence>
<comment type="similarity">
    <text evidence="1 5">Belongs to the iron/ascorbate-dependent oxidoreductase family.</text>
</comment>
<keyword evidence="3 5" id="KW-0560">Oxidoreductase</keyword>
<keyword evidence="8" id="KW-1185">Reference proteome</keyword>
<keyword evidence="2 5" id="KW-0479">Metal-binding</keyword>
<evidence type="ECO:0000313" key="7">
    <source>
        <dbReference type="EMBL" id="KAF8705769.1"/>
    </source>
</evidence>
<evidence type="ECO:0000259" key="6">
    <source>
        <dbReference type="PROSITE" id="PS51471"/>
    </source>
</evidence>
<dbReference type="Pfam" id="PF03171">
    <property type="entry name" value="2OG-FeII_Oxy"/>
    <property type="match status" value="1"/>
</dbReference>
<dbReference type="Proteomes" id="UP000636709">
    <property type="component" value="Unassembled WGS sequence"/>
</dbReference>
<keyword evidence="4 5" id="KW-0408">Iron</keyword>
<evidence type="ECO:0000256" key="1">
    <source>
        <dbReference type="ARBA" id="ARBA00008056"/>
    </source>
</evidence>
<dbReference type="PANTHER" id="PTHR10209">
    <property type="entry name" value="OXIDOREDUCTASE, 2OG-FE II OXYGENASE FAMILY PROTEIN"/>
    <property type="match status" value="1"/>
</dbReference>
<dbReference type="SUPFAM" id="SSF51197">
    <property type="entry name" value="Clavaminate synthase-like"/>
    <property type="match status" value="2"/>
</dbReference>
<dbReference type="PANTHER" id="PTHR10209:SF751">
    <property type="entry name" value="OS06G0255100 PROTEIN"/>
    <property type="match status" value="1"/>
</dbReference>
<dbReference type="InterPro" id="IPR044861">
    <property type="entry name" value="IPNS-like_FE2OG_OXY"/>
</dbReference>
<proteinExistence type="inferred from homology"/>
<dbReference type="GO" id="GO:0046872">
    <property type="term" value="F:metal ion binding"/>
    <property type="evidence" value="ECO:0007669"/>
    <property type="project" value="UniProtKB-KW"/>
</dbReference>
<dbReference type="AlphaFoldDB" id="A0A835BR90"/>
<gene>
    <name evidence="7" type="ORF">HU200_030973</name>
</gene>
<reference evidence="7" key="1">
    <citation type="submission" date="2020-07" db="EMBL/GenBank/DDBJ databases">
        <title>Genome sequence and genetic diversity analysis of an under-domesticated orphan crop, white fonio (Digitaria exilis).</title>
        <authorList>
            <person name="Bennetzen J.L."/>
            <person name="Chen S."/>
            <person name="Ma X."/>
            <person name="Wang X."/>
            <person name="Yssel A.E.J."/>
            <person name="Chaluvadi S.R."/>
            <person name="Johnson M."/>
            <person name="Gangashetty P."/>
            <person name="Hamidou F."/>
            <person name="Sanogo M.D."/>
            <person name="Zwaenepoel A."/>
            <person name="Wallace J."/>
            <person name="Van De Peer Y."/>
            <person name="Van Deynze A."/>
        </authorList>
    </citation>
    <scope>NUCLEOTIDE SEQUENCE</scope>
    <source>
        <tissue evidence="7">Leaves</tissue>
    </source>
</reference>
<dbReference type="OrthoDB" id="288590at2759"/>
<comment type="caution">
    <text evidence="7">The sequence shown here is derived from an EMBL/GenBank/DDBJ whole genome shotgun (WGS) entry which is preliminary data.</text>
</comment>
<organism evidence="7 8">
    <name type="scientific">Digitaria exilis</name>
    <dbReference type="NCBI Taxonomy" id="1010633"/>
    <lineage>
        <taxon>Eukaryota</taxon>
        <taxon>Viridiplantae</taxon>
        <taxon>Streptophyta</taxon>
        <taxon>Embryophyta</taxon>
        <taxon>Tracheophyta</taxon>
        <taxon>Spermatophyta</taxon>
        <taxon>Magnoliopsida</taxon>
        <taxon>Liliopsida</taxon>
        <taxon>Poales</taxon>
        <taxon>Poaceae</taxon>
        <taxon>PACMAD clade</taxon>
        <taxon>Panicoideae</taxon>
        <taxon>Panicodae</taxon>
        <taxon>Paniceae</taxon>
        <taxon>Anthephorinae</taxon>
        <taxon>Digitaria</taxon>
    </lineage>
</organism>